<dbReference type="InterPro" id="IPR035587">
    <property type="entry name" value="DUS-like_FMN-bd"/>
</dbReference>
<keyword evidence="4" id="KW-0507">mRNA processing</keyword>
<dbReference type="Pfam" id="PF01207">
    <property type="entry name" value="Dus"/>
    <property type="match status" value="1"/>
</dbReference>
<feature type="domain" description="DUS-like FMN-binding" evidence="18">
    <location>
        <begin position="37"/>
        <end position="348"/>
    </location>
</feature>
<keyword evidence="6" id="KW-0521">NADP</keyword>
<comment type="catalytic activity">
    <reaction evidence="15">
        <text>a 5,6-dihydrouridine in mRNA + NADP(+) = a uridine in mRNA + NADPH + H(+)</text>
        <dbReference type="Rhea" id="RHEA:69855"/>
        <dbReference type="Rhea" id="RHEA-COMP:14658"/>
        <dbReference type="Rhea" id="RHEA-COMP:17789"/>
        <dbReference type="ChEBI" id="CHEBI:15378"/>
        <dbReference type="ChEBI" id="CHEBI:57783"/>
        <dbReference type="ChEBI" id="CHEBI:58349"/>
        <dbReference type="ChEBI" id="CHEBI:65315"/>
        <dbReference type="ChEBI" id="CHEBI:74443"/>
    </reaction>
    <physiologicalReaction direction="right-to-left" evidence="15">
        <dbReference type="Rhea" id="RHEA:69857"/>
    </physiologicalReaction>
</comment>
<feature type="compositionally biased region" description="Basic and acidic residues" evidence="17">
    <location>
        <begin position="404"/>
        <end position="423"/>
    </location>
</feature>
<dbReference type="EC" id="1.3.1.88" evidence="10"/>
<protein>
    <recommendedName>
        <fullName evidence="10">tRNA-dihydrouridine(16/17) synthase [NAD(P)(+)]</fullName>
        <ecNumber evidence="10">1.3.1.88</ecNumber>
    </recommendedName>
</protein>
<evidence type="ECO:0000256" key="9">
    <source>
        <dbReference type="ARBA" id="ARBA00038313"/>
    </source>
</evidence>
<evidence type="ECO:0000256" key="17">
    <source>
        <dbReference type="SAM" id="MobiDB-lite"/>
    </source>
</evidence>
<name>A0A0C7MUS8_9SACH</name>
<comment type="similarity">
    <text evidence="9">Belongs to the Dus family. Dus1 subfamily.</text>
</comment>
<dbReference type="RefSeq" id="XP_022629783.1">
    <property type="nucleotide sequence ID" value="XM_022771178.1"/>
</dbReference>
<gene>
    <name evidence="19" type="ORF">LALA0_S08e05622g</name>
</gene>
<evidence type="ECO:0000256" key="11">
    <source>
        <dbReference type="ARBA" id="ARBA00047287"/>
    </source>
</evidence>
<keyword evidence="8" id="KW-0520">NAD</keyword>
<evidence type="ECO:0000256" key="6">
    <source>
        <dbReference type="ARBA" id="ARBA00022857"/>
    </source>
</evidence>
<evidence type="ECO:0000256" key="8">
    <source>
        <dbReference type="ARBA" id="ARBA00023027"/>
    </source>
</evidence>
<reference evidence="19 20" key="1">
    <citation type="submission" date="2014-12" db="EMBL/GenBank/DDBJ databases">
        <authorList>
            <person name="Neuveglise Cecile"/>
        </authorList>
    </citation>
    <scope>NUCLEOTIDE SEQUENCE [LARGE SCALE GENOMIC DNA]</scope>
    <source>
        <strain evidence="19 20">CBS 12615</strain>
    </source>
</reference>
<keyword evidence="20" id="KW-1185">Reference proteome</keyword>
<dbReference type="AlphaFoldDB" id="A0A0C7MUS8"/>
<dbReference type="PROSITE" id="PS01136">
    <property type="entry name" value="UPF0034"/>
    <property type="match status" value="1"/>
</dbReference>
<comment type="catalytic activity">
    <reaction evidence="11">
        <text>5,6-dihydrouridine(17) in tRNA + NAD(+) = uridine(17) in tRNA + NADH + H(+)</text>
        <dbReference type="Rhea" id="RHEA:53372"/>
        <dbReference type="Rhea" id="RHEA-COMP:13541"/>
        <dbReference type="Rhea" id="RHEA-COMP:13542"/>
        <dbReference type="ChEBI" id="CHEBI:15378"/>
        <dbReference type="ChEBI" id="CHEBI:57540"/>
        <dbReference type="ChEBI" id="CHEBI:57945"/>
        <dbReference type="ChEBI" id="CHEBI:65315"/>
        <dbReference type="ChEBI" id="CHEBI:74443"/>
        <dbReference type="EC" id="1.3.1.88"/>
    </reaction>
    <physiologicalReaction direction="right-to-left" evidence="11">
        <dbReference type="Rhea" id="RHEA:53374"/>
    </physiologicalReaction>
</comment>
<keyword evidence="5" id="KW-0819">tRNA processing</keyword>
<keyword evidence="3" id="KW-0288">FMN</keyword>
<accession>A0A0C7MUS8</accession>
<sequence length="429" mass="48938">MTLSDTQAKNSAPVMAAKTKLSGRALFEDIGKPTKIVAPMVDQSELAWRILSRRYGATLAYTPMFHAKNFATSEKYRKDMWCEQDGCSNVDRPLVVQFCANDPEYLLEAAKLVQDKCDAVDLNLGCPQGIAKKGRYGSFLMEDWELIHKLIRTLHDNLDVPVTAKIRVFPEREKTLDYAKMVLDAGAQFLTIHGRLREQKGQQTGLADWDIIQYLRRELPQDTVFFANGNILYPEDISRCMNKIHCDGVMSAEGNLYNPGVFNTESINDIEKTFPRVDKLLREYFEIVESCKGSNASRIAMKSHFFKILRPFLPHHTDIRTNLASMNAKTSFEEWDEKVVKRVEQVVQDIYKQEDICAKDVITTGEVELWGGSYKQVPYWRCQPYFRPVNGVTGDKRVVQSLKRANEFEKSDSEETKKSKPEGETSSAS</sequence>
<dbReference type="GO" id="GO:0006397">
    <property type="term" value="P:mRNA processing"/>
    <property type="evidence" value="ECO:0007669"/>
    <property type="project" value="UniProtKB-KW"/>
</dbReference>
<comment type="catalytic activity">
    <reaction evidence="12">
        <text>5,6-dihydrouridine(16) in tRNA + NADP(+) = uridine(16) in tRNA + NADPH + H(+)</text>
        <dbReference type="Rhea" id="RHEA:53376"/>
        <dbReference type="Rhea" id="RHEA-COMP:13543"/>
        <dbReference type="Rhea" id="RHEA-COMP:13544"/>
        <dbReference type="ChEBI" id="CHEBI:15378"/>
        <dbReference type="ChEBI" id="CHEBI:57783"/>
        <dbReference type="ChEBI" id="CHEBI:58349"/>
        <dbReference type="ChEBI" id="CHEBI:65315"/>
        <dbReference type="ChEBI" id="CHEBI:74443"/>
        <dbReference type="EC" id="1.3.1.88"/>
    </reaction>
    <physiologicalReaction direction="right-to-left" evidence="12">
        <dbReference type="Rhea" id="RHEA:53378"/>
    </physiologicalReaction>
</comment>
<dbReference type="GO" id="GO:0050660">
    <property type="term" value="F:flavin adenine dinucleotide binding"/>
    <property type="evidence" value="ECO:0007669"/>
    <property type="project" value="InterPro"/>
</dbReference>
<evidence type="ECO:0000256" key="2">
    <source>
        <dbReference type="ARBA" id="ARBA00022630"/>
    </source>
</evidence>
<dbReference type="CDD" id="cd02801">
    <property type="entry name" value="DUS_like_FMN"/>
    <property type="match status" value="1"/>
</dbReference>
<evidence type="ECO:0000256" key="12">
    <source>
        <dbReference type="ARBA" id="ARBA00047652"/>
    </source>
</evidence>
<comment type="catalytic activity">
    <reaction evidence="13">
        <text>a 5,6-dihydrouridine in mRNA + NAD(+) = a uridine in mRNA + NADH + H(+)</text>
        <dbReference type="Rhea" id="RHEA:69851"/>
        <dbReference type="Rhea" id="RHEA-COMP:14658"/>
        <dbReference type="Rhea" id="RHEA-COMP:17789"/>
        <dbReference type="ChEBI" id="CHEBI:15378"/>
        <dbReference type="ChEBI" id="CHEBI:57540"/>
        <dbReference type="ChEBI" id="CHEBI:57945"/>
        <dbReference type="ChEBI" id="CHEBI:65315"/>
        <dbReference type="ChEBI" id="CHEBI:74443"/>
    </reaction>
    <physiologicalReaction direction="right-to-left" evidence="13">
        <dbReference type="Rhea" id="RHEA:69853"/>
    </physiologicalReaction>
</comment>
<dbReference type="HOGENOM" id="CLU_013299_5_1_1"/>
<evidence type="ECO:0000256" key="16">
    <source>
        <dbReference type="ARBA" id="ARBA00049467"/>
    </source>
</evidence>
<evidence type="ECO:0000313" key="20">
    <source>
        <dbReference type="Proteomes" id="UP000054304"/>
    </source>
</evidence>
<proteinExistence type="inferred from homology"/>
<evidence type="ECO:0000256" key="7">
    <source>
        <dbReference type="ARBA" id="ARBA00023002"/>
    </source>
</evidence>
<dbReference type="Gene3D" id="3.20.20.70">
    <property type="entry name" value="Aldolase class I"/>
    <property type="match status" value="1"/>
</dbReference>
<dbReference type="SUPFAM" id="SSF51395">
    <property type="entry name" value="FMN-linked oxidoreductases"/>
    <property type="match status" value="1"/>
</dbReference>
<feature type="region of interest" description="Disordered" evidence="17">
    <location>
        <begin position="404"/>
        <end position="429"/>
    </location>
</feature>
<dbReference type="EMBL" id="LN736367">
    <property type="protein sequence ID" value="CEP63570.1"/>
    <property type="molecule type" value="Genomic_DNA"/>
</dbReference>
<dbReference type="STRING" id="1245769.A0A0C7MUS8"/>
<evidence type="ECO:0000256" key="10">
    <source>
        <dbReference type="ARBA" id="ARBA00038890"/>
    </source>
</evidence>
<dbReference type="OrthoDB" id="272303at2759"/>
<organism evidence="19 20">
    <name type="scientific">Lachancea lanzarotensis</name>
    <dbReference type="NCBI Taxonomy" id="1245769"/>
    <lineage>
        <taxon>Eukaryota</taxon>
        <taxon>Fungi</taxon>
        <taxon>Dikarya</taxon>
        <taxon>Ascomycota</taxon>
        <taxon>Saccharomycotina</taxon>
        <taxon>Saccharomycetes</taxon>
        <taxon>Saccharomycetales</taxon>
        <taxon>Saccharomycetaceae</taxon>
        <taxon>Lachancea</taxon>
    </lineage>
</organism>
<dbReference type="PANTHER" id="PTHR11082:SF5">
    <property type="entry name" value="TRNA-DIHYDROURIDINE(16_17) SYNTHASE [NAD(P)(+)]-LIKE"/>
    <property type="match status" value="1"/>
</dbReference>
<comment type="cofactor">
    <cofactor evidence="1">
        <name>FMN</name>
        <dbReference type="ChEBI" id="CHEBI:58210"/>
    </cofactor>
</comment>
<dbReference type="InterPro" id="IPR013785">
    <property type="entry name" value="Aldolase_TIM"/>
</dbReference>
<evidence type="ECO:0000256" key="15">
    <source>
        <dbReference type="ARBA" id="ARBA00049447"/>
    </source>
</evidence>
<evidence type="ECO:0000313" key="19">
    <source>
        <dbReference type="EMBL" id="CEP63570.1"/>
    </source>
</evidence>
<dbReference type="GO" id="GO:0102263">
    <property type="term" value="F:tRNA-dihydrouridine17 synthase activity"/>
    <property type="evidence" value="ECO:0007669"/>
    <property type="project" value="EnsemblFungi"/>
</dbReference>
<dbReference type="InterPro" id="IPR018517">
    <property type="entry name" value="tRNA_hU_synthase_CS"/>
</dbReference>
<evidence type="ECO:0000256" key="13">
    <source>
        <dbReference type="ARBA" id="ARBA00048342"/>
    </source>
</evidence>
<dbReference type="PANTHER" id="PTHR11082">
    <property type="entry name" value="TRNA-DIHYDROURIDINE SYNTHASE"/>
    <property type="match status" value="1"/>
</dbReference>
<comment type="catalytic activity">
    <reaction evidence="16">
        <text>5,6-dihydrouridine(17) in tRNA + NADP(+) = uridine(17) in tRNA + NADPH + H(+)</text>
        <dbReference type="Rhea" id="RHEA:53368"/>
        <dbReference type="Rhea" id="RHEA-COMP:13541"/>
        <dbReference type="Rhea" id="RHEA-COMP:13542"/>
        <dbReference type="ChEBI" id="CHEBI:15378"/>
        <dbReference type="ChEBI" id="CHEBI:57783"/>
        <dbReference type="ChEBI" id="CHEBI:58349"/>
        <dbReference type="ChEBI" id="CHEBI:65315"/>
        <dbReference type="ChEBI" id="CHEBI:74443"/>
        <dbReference type="EC" id="1.3.1.88"/>
    </reaction>
    <physiologicalReaction direction="right-to-left" evidence="16">
        <dbReference type="Rhea" id="RHEA:53370"/>
    </physiologicalReaction>
</comment>
<evidence type="ECO:0000256" key="14">
    <source>
        <dbReference type="ARBA" id="ARBA00048934"/>
    </source>
</evidence>
<keyword evidence="2" id="KW-0285">Flavoprotein</keyword>
<evidence type="ECO:0000256" key="3">
    <source>
        <dbReference type="ARBA" id="ARBA00022643"/>
    </source>
</evidence>
<evidence type="ECO:0000256" key="4">
    <source>
        <dbReference type="ARBA" id="ARBA00022664"/>
    </source>
</evidence>
<comment type="catalytic activity">
    <reaction evidence="14">
        <text>5,6-dihydrouridine(16) in tRNA + NAD(+) = uridine(16) in tRNA + NADH + H(+)</text>
        <dbReference type="Rhea" id="RHEA:53380"/>
        <dbReference type="Rhea" id="RHEA-COMP:13543"/>
        <dbReference type="Rhea" id="RHEA-COMP:13544"/>
        <dbReference type="ChEBI" id="CHEBI:15378"/>
        <dbReference type="ChEBI" id="CHEBI:57540"/>
        <dbReference type="ChEBI" id="CHEBI:57945"/>
        <dbReference type="ChEBI" id="CHEBI:65315"/>
        <dbReference type="ChEBI" id="CHEBI:74443"/>
        <dbReference type="EC" id="1.3.1.88"/>
    </reaction>
    <physiologicalReaction direction="right-to-left" evidence="14">
        <dbReference type="Rhea" id="RHEA:53382"/>
    </physiologicalReaction>
</comment>
<keyword evidence="7" id="KW-0560">Oxidoreductase</keyword>
<dbReference type="Proteomes" id="UP000054304">
    <property type="component" value="Unassembled WGS sequence"/>
</dbReference>
<evidence type="ECO:0000256" key="1">
    <source>
        <dbReference type="ARBA" id="ARBA00001917"/>
    </source>
</evidence>
<dbReference type="GeneID" id="34687083"/>
<dbReference type="GO" id="GO:0102262">
    <property type="term" value="F:tRNA-dihydrouridine16 synthase activity"/>
    <property type="evidence" value="ECO:0007669"/>
    <property type="project" value="EnsemblFungi"/>
</dbReference>
<evidence type="ECO:0000256" key="5">
    <source>
        <dbReference type="ARBA" id="ARBA00022694"/>
    </source>
</evidence>
<evidence type="ECO:0000259" key="18">
    <source>
        <dbReference type="Pfam" id="PF01207"/>
    </source>
</evidence>